<dbReference type="Pfam" id="PF00687">
    <property type="entry name" value="Ribosomal_L1"/>
    <property type="match status" value="1"/>
</dbReference>
<evidence type="ECO:0000313" key="3">
    <source>
        <dbReference type="Proteomes" id="UP001258017"/>
    </source>
</evidence>
<reference evidence="2" key="1">
    <citation type="submission" date="2021-08" db="EMBL/GenBank/DDBJ databases">
        <authorList>
            <person name="Misof B."/>
            <person name="Oliver O."/>
            <person name="Podsiadlowski L."/>
            <person name="Donath A."/>
            <person name="Peters R."/>
            <person name="Mayer C."/>
            <person name="Rust J."/>
            <person name="Gunkel S."/>
            <person name="Lesny P."/>
            <person name="Martin S."/>
            <person name="Oeyen J.P."/>
            <person name="Petersen M."/>
            <person name="Panagiotis P."/>
            <person name="Wilbrandt J."/>
            <person name="Tanja T."/>
        </authorList>
    </citation>
    <scope>NUCLEOTIDE SEQUENCE</scope>
    <source>
        <strain evidence="2">GBR_01_08_01A</strain>
        <tissue evidence="2">Thorax + abdomen</tissue>
    </source>
</reference>
<dbReference type="InterPro" id="IPR028364">
    <property type="entry name" value="Ribosomal_uL1/biogenesis"/>
</dbReference>
<feature type="compositionally biased region" description="Basic residues" evidence="1">
    <location>
        <begin position="8"/>
        <end position="20"/>
    </location>
</feature>
<organism evidence="2 3">
    <name type="scientific">Odynerus spinipes</name>
    <dbReference type="NCBI Taxonomy" id="1348599"/>
    <lineage>
        <taxon>Eukaryota</taxon>
        <taxon>Metazoa</taxon>
        <taxon>Ecdysozoa</taxon>
        <taxon>Arthropoda</taxon>
        <taxon>Hexapoda</taxon>
        <taxon>Insecta</taxon>
        <taxon>Pterygota</taxon>
        <taxon>Neoptera</taxon>
        <taxon>Endopterygota</taxon>
        <taxon>Hymenoptera</taxon>
        <taxon>Apocrita</taxon>
        <taxon>Aculeata</taxon>
        <taxon>Vespoidea</taxon>
        <taxon>Vespidae</taxon>
        <taxon>Eumeninae</taxon>
        <taxon>Odynerus</taxon>
    </lineage>
</organism>
<gene>
    <name evidence="2" type="ORF">KPH14_001780</name>
</gene>
<dbReference type="EMBL" id="JAIFRP010000002">
    <property type="protein sequence ID" value="KAK2588924.1"/>
    <property type="molecule type" value="Genomic_DNA"/>
</dbReference>
<dbReference type="Proteomes" id="UP001258017">
    <property type="component" value="Unassembled WGS sequence"/>
</dbReference>
<dbReference type="Gene3D" id="3.40.50.790">
    <property type="match status" value="1"/>
</dbReference>
<protein>
    <recommendedName>
        <fullName evidence="4">Ribosomal protein L1</fullName>
    </recommendedName>
</protein>
<feature type="region of interest" description="Disordered" evidence="1">
    <location>
        <begin position="96"/>
        <end position="181"/>
    </location>
</feature>
<name>A0AAD9RZS7_9HYME</name>
<evidence type="ECO:0008006" key="4">
    <source>
        <dbReference type="Google" id="ProtNLM"/>
    </source>
</evidence>
<keyword evidence="3" id="KW-1185">Reference proteome</keyword>
<feature type="region of interest" description="Disordered" evidence="1">
    <location>
        <begin position="1"/>
        <end position="33"/>
    </location>
</feature>
<evidence type="ECO:0000256" key="1">
    <source>
        <dbReference type="SAM" id="MobiDB-lite"/>
    </source>
</evidence>
<dbReference type="CDD" id="cd00403">
    <property type="entry name" value="Ribosomal_L1"/>
    <property type="match status" value="1"/>
</dbReference>
<comment type="caution">
    <text evidence="2">The sequence shown here is derived from an EMBL/GenBank/DDBJ whole genome shotgun (WGS) entry which is preliminary data.</text>
</comment>
<reference evidence="2" key="2">
    <citation type="journal article" date="2023" name="Commun. Biol.">
        <title>Intrasexual cuticular hydrocarbon dimorphism in a wasp sheds light on hydrocarbon biosynthesis genes in Hymenoptera.</title>
        <authorList>
            <person name="Moris V.C."/>
            <person name="Podsiadlowski L."/>
            <person name="Martin S."/>
            <person name="Oeyen J.P."/>
            <person name="Donath A."/>
            <person name="Petersen M."/>
            <person name="Wilbrandt J."/>
            <person name="Misof B."/>
            <person name="Liedtke D."/>
            <person name="Thamm M."/>
            <person name="Scheiner R."/>
            <person name="Schmitt T."/>
            <person name="Niehuis O."/>
        </authorList>
    </citation>
    <scope>NUCLEOTIDE SEQUENCE</scope>
    <source>
        <strain evidence="2">GBR_01_08_01A</strain>
    </source>
</reference>
<feature type="region of interest" description="Disordered" evidence="1">
    <location>
        <begin position="471"/>
        <end position="491"/>
    </location>
</feature>
<dbReference type="SUPFAM" id="SSF56808">
    <property type="entry name" value="Ribosomal protein L1"/>
    <property type="match status" value="1"/>
</dbReference>
<proteinExistence type="predicted"/>
<evidence type="ECO:0000313" key="2">
    <source>
        <dbReference type="EMBL" id="KAK2588924.1"/>
    </source>
</evidence>
<dbReference type="AlphaFoldDB" id="A0AAD9RZS7"/>
<feature type="compositionally biased region" description="Basic and acidic residues" evidence="1">
    <location>
        <begin position="475"/>
        <end position="491"/>
    </location>
</feature>
<dbReference type="InterPro" id="IPR016095">
    <property type="entry name" value="Ribosomal_uL1_3-a/b-sand"/>
</dbReference>
<dbReference type="InterPro" id="IPR023674">
    <property type="entry name" value="Ribosomal_uL1-like"/>
</dbReference>
<sequence>MKLSKNVTKNKKTLNKHVSKTSKEDEKVKLKSKSIENGKTGKYGLAKNKKKVKSIKRLKDAEISDTTIVVGKENKKVLKKGGKNEKKKIVNVTAEKTKVSVQVSNQISEEEKEENTRIKNSIQKENLKRKSPSNTKKSKKLKSDSDASTKKQHTVDKKSASKKKMLKKKVESKEEENGDGNLKDISREHILNCISAIFHLTEEQLKNKKDLFSGEPQPIFMQVTCIRVPKVPRRRVKMVLPHSIILPDDDIALFVCDLERGRKKDYEPTVDHYRELLDECGCTRIKDIIPMKQVKTEYDQYELKRKLAGSYDHFLVDGRISGHMTHLLGKIFDRKRKLPISIRMDSKDLKSEIDYALRKTSMTLHSLADTHIVQVANTSMKKDDILENVIAVCRNLGQTYPGGWSNIRAIRLKARTGPGLVLYMTLKNKNTVDTPCVKPKRPKAYRNVEGELTTLSGDATVTVTPEGDVIVKQTFPKESEDSEDKENIEKE</sequence>
<accession>A0AAD9RZS7</accession>
<feature type="compositionally biased region" description="Basic and acidic residues" evidence="1">
    <location>
        <begin position="141"/>
        <end position="159"/>
    </location>
</feature>
<feature type="compositionally biased region" description="Basic and acidic residues" evidence="1">
    <location>
        <begin position="21"/>
        <end position="33"/>
    </location>
</feature>
<feature type="compositionally biased region" description="Basic residues" evidence="1">
    <location>
        <begin position="127"/>
        <end position="140"/>
    </location>
</feature>